<dbReference type="InterPro" id="IPR018165">
    <property type="entry name" value="Ala-tRNA-synth_IIc_core"/>
</dbReference>
<evidence type="ECO:0000256" key="1">
    <source>
        <dbReference type="ARBA" id="ARBA00008226"/>
    </source>
</evidence>
<dbReference type="InterPro" id="IPR018164">
    <property type="entry name" value="Ala-tRNA-synth_IIc_N"/>
</dbReference>
<dbReference type="PROSITE" id="PS50860">
    <property type="entry name" value="AA_TRNA_LIGASE_II_ALA"/>
    <property type="match status" value="1"/>
</dbReference>
<dbReference type="Pfam" id="PF01411">
    <property type="entry name" value="tRNA-synt_2c"/>
    <property type="match status" value="1"/>
</dbReference>
<organism evidence="11 12">
    <name type="scientific">Candidatus Nealsonbacteria bacterium CG23_combo_of_CG06-09_8_20_14_all_40_13</name>
    <dbReference type="NCBI Taxonomy" id="1974724"/>
    <lineage>
        <taxon>Bacteria</taxon>
        <taxon>Candidatus Nealsoniibacteriota</taxon>
    </lineage>
</organism>
<dbReference type="AlphaFoldDB" id="A0A2G9YQT8"/>
<dbReference type="GO" id="GO:0005737">
    <property type="term" value="C:cytoplasm"/>
    <property type="evidence" value="ECO:0007669"/>
    <property type="project" value="InterPro"/>
</dbReference>
<evidence type="ECO:0000256" key="3">
    <source>
        <dbReference type="ARBA" id="ARBA00022555"/>
    </source>
</evidence>
<dbReference type="SUPFAM" id="SSF55186">
    <property type="entry name" value="ThrRS/AlaRS common domain"/>
    <property type="match status" value="1"/>
</dbReference>
<dbReference type="GO" id="GO:0000049">
    <property type="term" value="F:tRNA binding"/>
    <property type="evidence" value="ECO:0007669"/>
    <property type="project" value="UniProtKB-KW"/>
</dbReference>
<evidence type="ECO:0000256" key="5">
    <source>
        <dbReference type="ARBA" id="ARBA00022741"/>
    </source>
</evidence>
<gene>
    <name evidence="11" type="ORF">COX39_02340</name>
</gene>
<dbReference type="PANTHER" id="PTHR11777">
    <property type="entry name" value="ALANYL-TRNA SYNTHETASE"/>
    <property type="match status" value="1"/>
</dbReference>
<dbReference type="InterPro" id="IPR012947">
    <property type="entry name" value="tRNA_SAD"/>
</dbReference>
<dbReference type="GO" id="GO:0006419">
    <property type="term" value="P:alanyl-tRNA aminoacylation"/>
    <property type="evidence" value="ECO:0007669"/>
    <property type="project" value="InterPro"/>
</dbReference>
<dbReference type="InterPro" id="IPR018162">
    <property type="entry name" value="Ala-tRNA-ligase_IIc_anticod-bd"/>
</dbReference>
<dbReference type="PANTHER" id="PTHR11777:SF9">
    <property type="entry name" value="ALANINE--TRNA LIGASE, CYTOPLASMIC"/>
    <property type="match status" value="1"/>
</dbReference>
<dbReference type="Gene3D" id="3.30.980.10">
    <property type="entry name" value="Threonyl-trna Synthetase, Chain A, domain 2"/>
    <property type="match status" value="1"/>
</dbReference>
<dbReference type="FunFam" id="3.30.980.10:FF:000004">
    <property type="entry name" value="Alanine--tRNA ligase, cytoplasmic"/>
    <property type="match status" value="1"/>
</dbReference>
<evidence type="ECO:0000256" key="2">
    <source>
        <dbReference type="ARBA" id="ARBA00013168"/>
    </source>
</evidence>
<evidence type="ECO:0000256" key="6">
    <source>
        <dbReference type="ARBA" id="ARBA00022840"/>
    </source>
</evidence>
<dbReference type="EMBL" id="PCRM01000034">
    <property type="protein sequence ID" value="PIP21564.1"/>
    <property type="molecule type" value="Genomic_DNA"/>
</dbReference>
<dbReference type="PRINTS" id="PR00980">
    <property type="entry name" value="TRNASYNTHALA"/>
</dbReference>
<comment type="caution">
    <text evidence="11">The sequence shown here is derived from an EMBL/GenBank/DDBJ whole genome shotgun (WGS) entry which is preliminary data.</text>
</comment>
<sequence length="579" mass="65024">MQSKILREKFIKFFQSKGHKLLPASSLIPTDPSVLLTTAGMQQFKDWFSGEVKPKYGKVVTVQPCFRTSDIEEVGDNSHLTFFEMMGNFSFGYAHLVPSLGARQDKSFGSYFKKEAIDLTYEFLTKDLKINAQRITVTIFPGDKNKNLPLDSESFTSARQIFDDKQILMGSSEDNFWGPTGDEGPCGPTLEIFVDGIEVWNLVFNQYYCDKNRRLKPLALKGVDTGMGLERLAAVMQGEKSVFQTDIYSPILAKIDNLLIESKNVDLPRSALILADHIRGITFLSAEGILPANKQQGYVLRRLIRRAILHGFLLKLKKDFLKELAQVVIAQLGEFYPNLVKNKEQIISVLAGEEDRFLKTLQRGLAEFEKIKNKSQKDKIISGAAAFKLADTFGFPIELTEELAQKDNFKVAREDFAKAMEMQREVARKSQKVSSGSANPKLHTACHLLHQALREVLGPHAKQAGQDVTGEVLRFDFTHPQELTDEQLRKIEQIVNQKIKDKLTVTSKLTTVSQAKKEGAIALFEQKYADKVTLYDIGGYSKELCAGPHVKNTGELGHFKILSEKSAASGVRRIKARLH</sequence>
<evidence type="ECO:0000313" key="12">
    <source>
        <dbReference type="Proteomes" id="UP000231567"/>
    </source>
</evidence>
<evidence type="ECO:0000256" key="8">
    <source>
        <dbReference type="ARBA" id="ARBA00022917"/>
    </source>
</evidence>
<dbReference type="CDD" id="cd00673">
    <property type="entry name" value="AlaRS_core"/>
    <property type="match status" value="1"/>
</dbReference>
<evidence type="ECO:0000256" key="4">
    <source>
        <dbReference type="ARBA" id="ARBA00022598"/>
    </source>
</evidence>
<keyword evidence="4 11" id="KW-0436">Ligase</keyword>
<protein>
    <recommendedName>
        <fullName evidence="2">alanine--tRNA ligase</fullName>
        <ecNumber evidence="2">6.1.1.7</ecNumber>
    </recommendedName>
</protein>
<keyword evidence="3" id="KW-0820">tRNA-binding</keyword>
<feature type="domain" description="Alanyl-transfer RNA synthetases family profile" evidence="10">
    <location>
        <begin position="1"/>
        <end position="579"/>
    </location>
</feature>
<evidence type="ECO:0000256" key="7">
    <source>
        <dbReference type="ARBA" id="ARBA00022884"/>
    </source>
</evidence>
<keyword evidence="9" id="KW-0030">Aminoacyl-tRNA synthetase</keyword>
<dbReference type="InterPro" id="IPR050058">
    <property type="entry name" value="Ala-tRNA_ligase"/>
</dbReference>
<dbReference type="InterPro" id="IPR002318">
    <property type="entry name" value="Ala-tRNA-lgiase_IIc"/>
</dbReference>
<keyword evidence="7" id="KW-0694">RNA-binding</keyword>
<comment type="similarity">
    <text evidence="1">Belongs to the class-II aminoacyl-tRNA synthetase family.</text>
</comment>
<reference evidence="11 12" key="1">
    <citation type="submission" date="2017-09" db="EMBL/GenBank/DDBJ databases">
        <title>Depth-based differentiation of microbial function through sediment-hosted aquifers and enrichment of novel symbionts in the deep terrestrial subsurface.</title>
        <authorList>
            <person name="Probst A.J."/>
            <person name="Ladd B."/>
            <person name="Jarett J.K."/>
            <person name="Geller-Mcgrath D.E."/>
            <person name="Sieber C.M."/>
            <person name="Emerson J.B."/>
            <person name="Anantharaman K."/>
            <person name="Thomas B.C."/>
            <person name="Malmstrom R."/>
            <person name="Stieglmeier M."/>
            <person name="Klingl A."/>
            <person name="Woyke T."/>
            <person name="Ryan C.M."/>
            <person name="Banfield J.F."/>
        </authorList>
    </citation>
    <scope>NUCLEOTIDE SEQUENCE [LARGE SCALE GENOMIC DNA]</scope>
    <source>
        <strain evidence="11">CG23_combo_of_CG06-09_8_20_14_all_40_13</strain>
    </source>
</reference>
<evidence type="ECO:0000313" key="11">
    <source>
        <dbReference type="EMBL" id="PIP21564.1"/>
    </source>
</evidence>
<dbReference type="InterPro" id="IPR018163">
    <property type="entry name" value="Thr/Ala-tRNA-synth_IIc_edit"/>
</dbReference>
<dbReference type="Pfam" id="PF07973">
    <property type="entry name" value="tRNA_SAD"/>
    <property type="match status" value="1"/>
</dbReference>
<keyword evidence="8" id="KW-0648">Protein biosynthesis</keyword>
<evidence type="ECO:0000259" key="10">
    <source>
        <dbReference type="PROSITE" id="PS50860"/>
    </source>
</evidence>
<dbReference type="GO" id="GO:0004813">
    <property type="term" value="F:alanine-tRNA ligase activity"/>
    <property type="evidence" value="ECO:0007669"/>
    <property type="project" value="UniProtKB-EC"/>
</dbReference>
<dbReference type="SMART" id="SM00863">
    <property type="entry name" value="tRNA_SAD"/>
    <property type="match status" value="1"/>
</dbReference>
<keyword evidence="6" id="KW-0067">ATP-binding</keyword>
<dbReference type="SUPFAM" id="SSF55681">
    <property type="entry name" value="Class II aaRS and biotin synthetases"/>
    <property type="match status" value="1"/>
</dbReference>
<proteinExistence type="inferred from homology"/>
<dbReference type="Gene3D" id="3.30.930.10">
    <property type="entry name" value="Bira Bifunctional Protein, Domain 2"/>
    <property type="match status" value="1"/>
</dbReference>
<dbReference type="NCBIfam" id="NF002436">
    <property type="entry name" value="PRK01584.1"/>
    <property type="match status" value="1"/>
</dbReference>
<evidence type="ECO:0000256" key="9">
    <source>
        <dbReference type="ARBA" id="ARBA00023146"/>
    </source>
</evidence>
<dbReference type="Gene3D" id="3.30.54.20">
    <property type="match status" value="1"/>
</dbReference>
<name>A0A2G9YQT8_9BACT</name>
<dbReference type="Proteomes" id="UP000231567">
    <property type="component" value="Unassembled WGS sequence"/>
</dbReference>
<keyword evidence="5" id="KW-0547">Nucleotide-binding</keyword>
<dbReference type="GO" id="GO:0002161">
    <property type="term" value="F:aminoacyl-tRNA deacylase activity"/>
    <property type="evidence" value="ECO:0007669"/>
    <property type="project" value="TreeGrafter"/>
</dbReference>
<dbReference type="GO" id="GO:0005524">
    <property type="term" value="F:ATP binding"/>
    <property type="evidence" value="ECO:0007669"/>
    <property type="project" value="UniProtKB-KW"/>
</dbReference>
<dbReference type="InterPro" id="IPR045864">
    <property type="entry name" value="aa-tRNA-synth_II/BPL/LPL"/>
</dbReference>
<accession>A0A2G9YQT8</accession>
<dbReference type="EC" id="6.1.1.7" evidence="2"/>
<dbReference type="SUPFAM" id="SSF101353">
    <property type="entry name" value="Putative anticodon-binding domain of alanyl-tRNA synthetase (AlaRS)"/>
    <property type="match status" value="1"/>
</dbReference>